<accession>A0A4R3L8F5</accession>
<evidence type="ECO:0000313" key="11">
    <source>
        <dbReference type="EMBL" id="TCS95852.1"/>
    </source>
</evidence>
<feature type="region of interest" description="Disordered" evidence="10">
    <location>
        <begin position="40"/>
        <end position="144"/>
    </location>
</feature>
<sequence length="144" mass="14987">MSISGIEWIIILGVALLLFGPKKLPELGRAVGKSFREFKQATSGIVSDLDEKKEDEDSNKSTSLSQPTSSTPAQVEEAKPTASVATSPTATATVDPKATTTTQSTMPSTTSTTEASKTPMATPSPVAEQPTGEAKSTITTQKDA</sequence>
<dbReference type="OrthoDB" id="9800908at2"/>
<protein>
    <recommendedName>
        <fullName evidence="9">Sec-independent protein translocase protein TatA</fullName>
    </recommendedName>
</protein>
<evidence type="ECO:0000256" key="9">
    <source>
        <dbReference type="HAMAP-Rule" id="MF_00236"/>
    </source>
</evidence>
<dbReference type="NCBIfam" id="TIGR01411">
    <property type="entry name" value="tatAE"/>
    <property type="match status" value="1"/>
</dbReference>
<dbReference type="Gene3D" id="1.20.5.3310">
    <property type="match status" value="1"/>
</dbReference>
<comment type="subunit">
    <text evidence="9">Forms a complex with TatC.</text>
</comment>
<evidence type="ECO:0000256" key="7">
    <source>
        <dbReference type="ARBA" id="ARBA00023010"/>
    </source>
</evidence>
<evidence type="ECO:0000256" key="4">
    <source>
        <dbReference type="ARBA" id="ARBA00022692"/>
    </source>
</evidence>
<evidence type="ECO:0000256" key="1">
    <source>
        <dbReference type="ARBA" id="ARBA00004162"/>
    </source>
</evidence>
<feature type="compositionally biased region" description="Low complexity" evidence="10">
    <location>
        <begin position="80"/>
        <end position="113"/>
    </location>
</feature>
<feature type="compositionally biased region" description="Low complexity" evidence="10">
    <location>
        <begin position="60"/>
        <end position="71"/>
    </location>
</feature>
<name>A0A4R3L8F5_9BACL</name>
<comment type="subcellular location">
    <subcellularLocation>
        <location evidence="1 9">Cell membrane</location>
        <topology evidence="1 9">Single-pass membrane protein</topology>
    </subcellularLocation>
</comment>
<evidence type="ECO:0000313" key="12">
    <source>
        <dbReference type="Proteomes" id="UP000294937"/>
    </source>
</evidence>
<evidence type="ECO:0000256" key="2">
    <source>
        <dbReference type="ARBA" id="ARBA00022448"/>
    </source>
</evidence>
<dbReference type="InterPro" id="IPR003369">
    <property type="entry name" value="TatA/B/E"/>
</dbReference>
<proteinExistence type="inferred from homology"/>
<comment type="caution">
    <text evidence="11">The sequence shown here is derived from an EMBL/GenBank/DDBJ whole genome shotgun (WGS) entry which is preliminary data.</text>
</comment>
<keyword evidence="2 9" id="KW-0813">Transport</keyword>
<evidence type="ECO:0000256" key="3">
    <source>
        <dbReference type="ARBA" id="ARBA00022475"/>
    </source>
</evidence>
<dbReference type="PANTHER" id="PTHR42982">
    <property type="entry name" value="SEC-INDEPENDENT PROTEIN TRANSLOCASE PROTEIN TATA"/>
    <property type="match status" value="1"/>
</dbReference>
<dbReference type="AlphaFoldDB" id="A0A4R3L8F5"/>
<keyword evidence="7 9" id="KW-0811">Translocation</keyword>
<keyword evidence="5 9" id="KW-0653">Protein transport</keyword>
<organism evidence="11 12">
    <name type="scientific">Hazenella coriacea</name>
    <dbReference type="NCBI Taxonomy" id="1179467"/>
    <lineage>
        <taxon>Bacteria</taxon>
        <taxon>Bacillati</taxon>
        <taxon>Bacillota</taxon>
        <taxon>Bacilli</taxon>
        <taxon>Bacillales</taxon>
        <taxon>Thermoactinomycetaceae</taxon>
        <taxon>Hazenella</taxon>
    </lineage>
</organism>
<comment type="function">
    <text evidence="9">Part of the twin-arginine translocation (Tat) system that transports large folded proteins containing a characteristic twin-arginine motif in their signal peptide across membranes. TatA could form the protein-conducting channel of the Tat system.</text>
</comment>
<dbReference type="InterPro" id="IPR006312">
    <property type="entry name" value="TatA/E"/>
</dbReference>
<dbReference type="GO" id="GO:0043953">
    <property type="term" value="P:protein transport by the Tat complex"/>
    <property type="evidence" value="ECO:0007669"/>
    <property type="project" value="UniProtKB-UniRule"/>
</dbReference>
<dbReference type="NCBIfam" id="NF011430">
    <property type="entry name" value="PRK14861.1"/>
    <property type="match status" value="1"/>
</dbReference>
<evidence type="ECO:0000256" key="8">
    <source>
        <dbReference type="ARBA" id="ARBA00023136"/>
    </source>
</evidence>
<evidence type="ECO:0000256" key="6">
    <source>
        <dbReference type="ARBA" id="ARBA00022989"/>
    </source>
</evidence>
<keyword evidence="3 9" id="KW-1003">Cell membrane</keyword>
<dbReference type="EMBL" id="SMAG01000002">
    <property type="protein sequence ID" value="TCS95852.1"/>
    <property type="molecule type" value="Genomic_DNA"/>
</dbReference>
<keyword evidence="6 9" id="KW-1133">Transmembrane helix</keyword>
<comment type="similarity">
    <text evidence="9">Belongs to the TatA/E family.</text>
</comment>
<keyword evidence="12" id="KW-1185">Reference proteome</keyword>
<gene>
    <name evidence="9" type="primary">tatA</name>
    <name evidence="11" type="ORF">EDD58_102434</name>
</gene>
<evidence type="ECO:0000256" key="5">
    <source>
        <dbReference type="ARBA" id="ARBA00022927"/>
    </source>
</evidence>
<feature type="compositionally biased region" description="Polar residues" evidence="10">
    <location>
        <begin position="134"/>
        <end position="144"/>
    </location>
</feature>
<reference evidence="11 12" key="1">
    <citation type="submission" date="2019-03" db="EMBL/GenBank/DDBJ databases">
        <title>Genomic Encyclopedia of Type Strains, Phase IV (KMG-IV): sequencing the most valuable type-strain genomes for metagenomic binning, comparative biology and taxonomic classification.</title>
        <authorList>
            <person name="Goeker M."/>
        </authorList>
    </citation>
    <scope>NUCLEOTIDE SEQUENCE [LARGE SCALE GENOMIC DNA]</scope>
    <source>
        <strain evidence="11 12">DSM 45707</strain>
    </source>
</reference>
<keyword evidence="4 9" id="KW-0812">Transmembrane</keyword>
<dbReference type="HAMAP" id="MF_00236">
    <property type="entry name" value="TatA_E"/>
    <property type="match status" value="1"/>
</dbReference>
<dbReference type="Proteomes" id="UP000294937">
    <property type="component" value="Unassembled WGS sequence"/>
</dbReference>
<dbReference type="GO" id="GO:0033281">
    <property type="term" value="C:TAT protein transport complex"/>
    <property type="evidence" value="ECO:0007669"/>
    <property type="project" value="UniProtKB-UniRule"/>
</dbReference>
<dbReference type="Pfam" id="PF02416">
    <property type="entry name" value="TatA_B_E"/>
    <property type="match status" value="1"/>
</dbReference>
<keyword evidence="8 9" id="KW-0472">Membrane</keyword>
<evidence type="ECO:0000256" key="10">
    <source>
        <dbReference type="SAM" id="MobiDB-lite"/>
    </source>
</evidence>
<dbReference type="PANTHER" id="PTHR42982:SF1">
    <property type="entry name" value="SEC-INDEPENDENT PROTEIN TRANSLOCASE PROTEIN TATA"/>
    <property type="match status" value="1"/>
</dbReference>
<dbReference type="RefSeq" id="WP_131923818.1">
    <property type="nucleotide sequence ID" value="NZ_SMAG01000002.1"/>
</dbReference>
<dbReference type="GO" id="GO:0008320">
    <property type="term" value="F:protein transmembrane transporter activity"/>
    <property type="evidence" value="ECO:0007669"/>
    <property type="project" value="UniProtKB-UniRule"/>
</dbReference>